<feature type="transmembrane region" description="Helical" evidence="1">
    <location>
        <begin position="60"/>
        <end position="85"/>
    </location>
</feature>
<name>A0A858RQ16_9BACT</name>
<sequence length="99" mass="10211">MMHRRKKLPNSAKKKHRASGVIEIAEIVADVTSTAVMVIAGTRVAAEAAEAAEAAVAVGIFANAVEVTATVIAVIVVMVMAAAGISARENCHSRRKACA</sequence>
<accession>A0A858RQ16</accession>
<protein>
    <submittedName>
        <fullName evidence="2">Uncharacterized protein</fullName>
    </submittedName>
</protein>
<evidence type="ECO:0000256" key="1">
    <source>
        <dbReference type="SAM" id="Phobius"/>
    </source>
</evidence>
<proteinExistence type="predicted"/>
<evidence type="ECO:0000313" key="3">
    <source>
        <dbReference type="Proteomes" id="UP000501812"/>
    </source>
</evidence>
<keyword evidence="1" id="KW-1133">Transmembrane helix</keyword>
<dbReference type="AlphaFoldDB" id="A0A858RQ16"/>
<evidence type="ECO:0000313" key="2">
    <source>
        <dbReference type="EMBL" id="QJE98449.1"/>
    </source>
</evidence>
<dbReference type="KEGG" id="luo:HHL09_22570"/>
<dbReference type="RefSeq" id="WP_169456935.1">
    <property type="nucleotide sequence ID" value="NZ_CP051774.1"/>
</dbReference>
<keyword evidence="1" id="KW-0812">Transmembrane</keyword>
<keyword evidence="1" id="KW-0472">Membrane</keyword>
<reference evidence="2 3" key="1">
    <citation type="submission" date="2020-04" db="EMBL/GenBank/DDBJ databases">
        <title>Luteolibacter sp. G-1-1-1 isolated from soil.</title>
        <authorList>
            <person name="Dahal R.H."/>
        </authorList>
    </citation>
    <scope>NUCLEOTIDE SEQUENCE [LARGE SCALE GENOMIC DNA]</scope>
    <source>
        <strain evidence="2 3">G-1-1-1</strain>
    </source>
</reference>
<gene>
    <name evidence="2" type="ORF">HHL09_22570</name>
</gene>
<dbReference type="Proteomes" id="UP000501812">
    <property type="component" value="Chromosome"/>
</dbReference>
<dbReference type="EMBL" id="CP051774">
    <property type="protein sequence ID" value="QJE98449.1"/>
    <property type="molecule type" value="Genomic_DNA"/>
</dbReference>
<organism evidence="2 3">
    <name type="scientific">Luteolibacter luteus</name>
    <dbReference type="NCBI Taxonomy" id="2728835"/>
    <lineage>
        <taxon>Bacteria</taxon>
        <taxon>Pseudomonadati</taxon>
        <taxon>Verrucomicrobiota</taxon>
        <taxon>Verrucomicrobiia</taxon>
        <taxon>Verrucomicrobiales</taxon>
        <taxon>Verrucomicrobiaceae</taxon>
        <taxon>Luteolibacter</taxon>
    </lineage>
</organism>
<feature type="transmembrane region" description="Helical" evidence="1">
    <location>
        <begin position="21"/>
        <end position="40"/>
    </location>
</feature>
<keyword evidence="3" id="KW-1185">Reference proteome</keyword>